<dbReference type="EnsemblMetazoa" id="SCAU006557-RA">
    <property type="protein sequence ID" value="SCAU006557-PA"/>
    <property type="gene ID" value="SCAU006557"/>
</dbReference>
<dbReference type="PANTHER" id="PTHR47331">
    <property type="entry name" value="PHD-TYPE DOMAIN-CONTAINING PROTEIN"/>
    <property type="match status" value="1"/>
</dbReference>
<dbReference type="Proteomes" id="UP000095300">
    <property type="component" value="Unassembled WGS sequence"/>
</dbReference>
<protein>
    <recommendedName>
        <fullName evidence="1">Integrase zinc-binding domain-containing protein</fullName>
    </recommendedName>
</protein>
<dbReference type="STRING" id="35570.A0A1I8PBF5"/>
<dbReference type="OrthoDB" id="8056668at2759"/>
<dbReference type="InterPro" id="IPR041588">
    <property type="entry name" value="Integrase_H2C2"/>
</dbReference>
<sequence>MAWVFRYVQNMRRKIKGEALFLCDLSLEEEENAVSYLCRHVQRQQYEDELEDLKKQHSVSQSSQLLSLNPFVGQDGLIRASGRIQNAAFLNLEARQPIILPKNHRFTRLLVEFYHRKFLHINTATAMSEIRQKYWVPSLRQLLNSIQSHCSACKLRRAKPRQPQM</sequence>
<reference evidence="2" key="1">
    <citation type="submission" date="2020-05" db="UniProtKB">
        <authorList>
            <consortium name="EnsemblMetazoa"/>
        </authorList>
    </citation>
    <scope>IDENTIFICATION</scope>
    <source>
        <strain evidence="2">USDA</strain>
    </source>
</reference>
<gene>
    <name evidence="2" type="primary">106094650</name>
</gene>
<dbReference type="AlphaFoldDB" id="A0A1I8PBF5"/>
<feature type="domain" description="Integrase zinc-binding" evidence="1">
    <location>
        <begin position="104"/>
        <end position="158"/>
    </location>
</feature>
<organism evidence="2 3">
    <name type="scientific">Stomoxys calcitrans</name>
    <name type="common">Stable fly</name>
    <name type="synonym">Conops calcitrans</name>
    <dbReference type="NCBI Taxonomy" id="35570"/>
    <lineage>
        <taxon>Eukaryota</taxon>
        <taxon>Metazoa</taxon>
        <taxon>Ecdysozoa</taxon>
        <taxon>Arthropoda</taxon>
        <taxon>Hexapoda</taxon>
        <taxon>Insecta</taxon>
        <taxon>Pterygota</taxon>
        <taxon>Neoptera</taxon>
        <taxon>Endopterygota</taxon>
        <taxon>Diptera</taxon>
        <taxon>Brachycera</taxon>
        <taxon>Muscomorpha</taxon>
        <taxon>Muscoidea</taxon>
        <taxon>Muscidae</taxon>
        <taxon>Stomoxys</taxon>
    </lineage>
</organism>
<dbReference type="Pfam" id="PF17921">
    <property type="entry name" value="Integrase_H2C2"/>
    <property type="match status" value="1"/>
</dbReference>
<proteinExistence type="predicted"/>
<evidence type="ECO:0000259" key="1">
    <source>
        <dbReference type="Pfam" id="PF17921"/>
    </source>
</evidence>
<name>A0A1I8PBF5_STOCA</name>
<evidence type="ECO:0000313" key="3">
    <source>
        <dbReference type="Proteomes" id="UP000095300"/>
    </source>
</evidence>
<evidence type="ECO:0000313" key="2">
    <source>
        <dbReference type="EnsemblMetazoa" id="SCAU006557-PA"/>
    </source>
</evidence>
<dbReference type="PANTHER" id="PTHR47331:SF1">
    <property type="entry name" value="GAG-LIKE PROTEIN"/>
    <property type="match status" value="1"/>
</dbReference>
<accession>A0A1I8PBF5</accession>
<dbReference type="VEuPathDB" id="VectorBase:SCAU006557"/>
<keyword evidence="3" id="KW-1185">Reference proteome</keyword>